<accession>A0ABV8FN87</accession>
<dbReference type="RefSeq" id="WP_378534171.1">
    <property type="nucleotide sequence ID" value="NZ_JBHSBH010000010.1"/>
</dbReference>
<dbReference type="Pfam" id="PF00106">
    <property type="entry name" value="adh_short"/>
    <property type="match status" value="1"/>
</dbReference>
<proteinExistence type="inferred from homology"/>
<evidence type="ECO:0000256" key="1">
    <source>
        <dbReference type="ARBA" id="ARBA00006484"/>
    </source>
</evidence>
<dbReference type="InterPro" id="IPR051911">
    <property type="entry name" value="SDR_oxidoreductase"/>
</dbReference>
<dbReference type="InterPro" id="IPR036291">
    <property type="entry name" value="NAD(P)-bd_dom_sf"/>
</dbReference>
<dbReference type="PANTHER" id="PTHR43976:SF16">
    <property type="entry name" value="SHORT-CHAIN DEHYDROGENASE_REDUCTASE FAMILY PROTEIN"/>
    <property type="match status" value="1"/>
</dbReference>
<dbReference type="InterPro" id="IPR002347">
    <property type="entry name" value="SDR_fam"/>
</dbReference>
<dbReference type="Proteomes" id="UP001595847">
    <property type="component" value="Unassembled WGS sequence"/>
</dbReference>
<dbReference type="CDD" id="cd05374">
    <property type="entry name" value="17beta-HSD-like_SDR_c"/>
    <property type="match status" value="1"/>
</dbReference>
<name>A0ABV8FN87_9ACTN</name>
<evidence type="ECO:0000313" key="5">
    <source>
        <dbReference type="Proteomes" id="UP001595847"/>
    </source>
</evidence>
<comment type="similarity">
    <text evidence="1 3">Belongs to the short-chain dehydrogenases/reductases (SDR) family.</text>
</comment>
<dbReference type="SUPFAM" id="SSF51735">
    <property type="entry name" value="NAD(P)-binding Rossmann-fold domains"/>
    <property type="match status" value="1"/>
</dbReference>
<gene>
    <name evidence="4" type="ORF">ACFOVU_15355</name>
</gene>
<evidence type="ECO:0000256" key="2">
    <source>
        <dbReference type="ARBA" id="ARBA00023002"/>
    </source>
</evidence>
<reference evidence="5" key="1">
    <citation type="journal article" date="2019" name="Int. J. Syst. Evol. Microbiol.">
        <title>The Global Catalogue of Microorganisms (GCM) 10K type strain sequencing project: providing services to taxonomists for standard genome sequencing and annotation.</title>
        <authorList>
            <consortium name="The Broad Institute Genomics Platform"/>
            <consortium name="The Broad Institute Genome Sequencing Center for Infectious Disease"/>
            <person name="Wu L."/>
            <person name="Ma J."/>
        </authorList>
    </citation>
    <scope>NUCLEOTIDE SEQUENCE [LARGE SCALE GENOMIC DNA]</scope>
    <source>
        <strain evidence="5">TBRC 1826</strain>
    </source>
</reference>
<evidence type="ECO:0000256" key="3">
    <source>
        <dbReference type="RuleBase" id="RU000363"/>
    </source>
</evidence>
<evidence type="ECO:0000313" key="4">
    <source>
        <dbReference type="EMBL" id="MFC3997307.1"/>
    </source>
</evidence>
<dbReference type="PANTHER" id="PTHR43976">
    <property type="entry name" value="SHORT CHAIN DEHYDROGENASE"/>
    <property type="match status" value="1"/>
</dbReference>
<dbReference type="Gene3D" id="3.40.50.720">
    <property type="entry name" value="NAD(P)-binding Rossmann-like Domain"/>
    <property type="match status" value="1"/>
</dbReference>
<dbReference type="PRINTS" id="PR00081">
    <property type="entry name" value="GDHRDH"/>
</dbReference>
<dbReference type="EMBL" id="JBHSBH010000010">
    <property type="protein sequence ID" value="MFC3997307.1"/>
    <property type="molecule type" value="Genomic_DNA"/>
</dbReference>
<keyword evidence="2" id="KW-0560">Oxidoreductase</keyword>
<dbReference type="NCBIfam" id="NF006114">
    <property type="entry name" value="PRK08263.1"/>
    <property type="match status" value="1"/>
</dbReference>
<dbReference type="PRINTS" id="PR00080">
    <property type="entry name" value="SDRFAMILY"/>
</dbReference>
<sequence>MVHSAGPTAAAQRVWFITGASRGLGRAFAEAALAAGERVIGTARDVAPLEDLVARYDGRLIAFPLDVTDRAAVMAGVRRAYDTFGRLDIVVNNAGQLLYGMLEEVTEAQARAHMDTNFFGALWVCQAAVPLLREQGSGHIIQVGTVGAGGGFSCVGMYGAGKAAVDAISEALAMEVESFGIKVTKLQPTSYDTGLFTTGTTATEADPAYAGLRARLAELWGGESSDPHPSQAAPVLMELVDLPDPPRRLAVGGYSYDLSRDADQARTAEAERWEHLSRKGG</sequence>
<organism evidence="4 5">
    <name type="scientific">Nocardiopsis sediminis</name>
    <dbReference type="NCBI Taxonomy" id="1778267"/>
    <lineage>
        <taxon>Bacteria</taxon>
        <taxon>Bacillati</taxon>
        <taxon>Actinomycetota</taxon>
        <taxon>Actinomycetes</taxon>
        <taxon>Streptosporangiales</taxon>
        <taxon>Nocardiopsidaceae</taxon>
        <taxon>Nocardiopsis</taxon>
    </lineage>
</organism>
<comment type="caution">
    <text evidence="4">The sequence shown here is derived from an EMBL/GenBank/DDBJ whole genome shotgun (WGS) entry which is preliminary data.</text>
</comment>
<protein>
    <submittedName>
        <fullName evidence="4">SDR family NAD(P)-dependent oxidoreductase</fullName>
    </submittedName>
</protein>
<keyword evidence="5" id="KW-1185">Reference proteome</keyword>